<organism evidence="11 12">
    <name type="scientific">Mycena citricolor</name>
    <dbReference type="NCBI Taxonomy" id="2018698"/>
    <lineage>
        <taxon>Eukaryota</taxon>
        <taxon>Fungi</taxon>
        <taxon>Dikarya</taxon>
        <taxon>Basidiomycota</taxon>
        <taxon>Agaricomycotina</taxon>
        <taxon>Agaricomycetes</taxon>
        <taxon>Agaricomycetidae</taxon>
        <taxon>Agaricales</taxon>
        <taxon>Marasmiineae</taxon>
        <taxon>Mycenaceae</taxon>
        <taxon>Mycena</taxon>
    </lineage>
</organism>
<gene>
    <name evidence="11" type="ORF">MYCIT1_LOCUS15566</name>
</gene>
<keyword evidence="4 9" id="KW-0732">Signal</keyword>
<dbReference type="SUPFAM" id="SSF51011">
    <property type="entry name" value="Glycosyl hydrolase domain"/>
    <property type="match status" value="1"/>
</dbReference>
<dbReference type="PRINTS" id="PR00742">
    <property type="entry name" value="GLHYDRLASE35"/>
</dbReference>
<reference evidence="11" key="1">
    <citation type="submission" date="2023-11" db="EMBL/GenBank/DDBJ databases">
        <authorList>
            <person name="De Vega J J."/>
            <person name="De Vega J J."/>
        </authorList>
    </citation>
    <scope>NUCLEOTIDE SEQUENCE</scope>
</reference>
<dbReference type="Gene3D" id="2.102.20.10">
    <property type="entry name" value="Beta-galactosidase, domain 2"/>
    <property type="match status" value="1"/>
</dbReference>
<keyword evidence="5" id="KW-0378">Hydrolase</keyword>
<proteinExistence type="inferred from homology"/>
<evidence type="ECO:0000256" key="2">
    <source>
        <dbReference type="ARBA" id="ARBA00009809"/>
    </source>
</evidence>
<evidence type="ECO:0000256" key="4">
    <source>
        <dbReference type="ARBA" id="ARBA00022729"/>
    </source>
</evidence>
<dbReference type="GO" id="GO:0005975">
    <property type="term" value="P:carbohydrate metabolic process"/>
    <property type="evidence" value="ECO:0007669"/>
    <property type="project" value="InterPro"/>
</dbReference>
<dbReference type="Pfam" id="PF13363">
    <property type="entry name" value="BetaGal_dom3"/>
    <property type="match status" value="1"/>
</dbReference>
<dbReference type="AlphaFoldDB" id="A0AAD2H9U0"/>
<dbReference type="InterPro" id="IPR008979">
    <property type="entry name" value="Galactose-bd-like_sf"/>
</dbReference>
<dbReference type="InterPro" id="IPR017853">
    <property type="entry name" value="GH"/>
</dbReference>
<dbReference type="InterPro" id="IPR031330">
    <property type="entry name" value="Gly_Hdrlase_35_cat"/>
</dbReference>
<dbReference type="Gene3D" id="2.60.120.260">
    <property type="entry name" value="Galactose-binding domain-like"/>
    <property type="match status" value="2"/>
</dbReference>
<evidence type="ECO:0000256" key="1">
    <source>
        <dbReference type="ARBA" id="ARBA00001412"/>
    </source>
</evidence>
<evidence type="ECO:0000256" key="9">
    <source>
        <dbReference type="SAM" id="SignalP"/>
    </source>
</evidence>
<evidence type="ECO:0000256" key="5">
    <source>
        <dbReference type="ARBA" id="ARBA00022801"/>
    </source>
</evidence>
<evidence type="ECO:0000313" key="12">
    <source>
        <dbReference type="Proteomes" id="UP001295794"/>
    </source>
</evidence>
<dbReference type="Pfam" id="PF13364">
    <property type="entry name" value="BetaGal_ABD2"/>
    <property type="match status" value="2"/>
</dbReference>
<feature type="domain" description="Beta-galactosidase" evidence="10">
    <location>
        <begin position="409"/>
        <end position="593"/>
    </location>
</feature>
<comment type="similarity">
    <text evidence="2 8">Belongs to the glycosyl hydrolase 35 family.</text>
</comment>
<evidence type="ECO:0000256" key="7">
    <source>
        <dbReference type="ARBA" id="ARBA00023295"/>
    </source>
</evidence>
<dbReference type="EMBL" id="CAVNYO010000169">
    <property type="protein sequence ID" value="CAK5270828.1"/>
    <property type="molecule type" value="Genomic_DNA"/>
</dbReference>
<evidence type="ECO:0000256" key="6">
    <source>
        <dbReference type="ARBA" id="ARBA00023180"/>
    </source>
</evidence>
<dbReference type="Gene3D" id="3.20.20.80">
    <property type="entry name" value="Glycosidases"/>
    <property type="match status" value="1"/>
</dbReference>
<keyword evidence="6" id="KW-0325">Glycoprotein</keyword>
<accession>A0AAD2H9U0</accession>
<dbReference type="InterPro" id="IPR018954">
    <property type="entry name" value="Betagal_dom2"/>
</dbReference>
<evidence type="ECO:0000259" key="10">
    <source>
        <dbReference type="SMART" id="SM01029"/>
    </source>
</evidence>
<feature type="chain" id="PRO_5042025173" description="beta-galactosidase" evidence="9">
    <location>
        <begin position="20"/>
        <end position="1044"/>
    </location>
</feature>
<dbReference type="GO" id="GO:0004565">
    <property type="term" value="F:beta-galactosidase activity"/>
    <property type="evidence" value="ECO:0007669"/>
    <property type="project" value="UniProtKB-EC"/>
</dbReference>
<dbReference type="InterPro" id="IPR025972">
    <property type="entry name" value="BetaGal_dom3"/>
</dbReference>
<dbReference type="Proteomes" id="UP001295794">
    <property type="component" value="Unassembled WGS sequence"/>
</dbReference>
<comment type="caution">
    <text evidence="11">The sequence shown here is derived from an EMBL/GenBank/DDBJ whole genome shotgun (WGS) entry which is preliminary data.</text>
</comment>
<dbReference type="EC" id="3.2.1.23" evidence="3"/>
<evidence type="ECO:0000256" key="8">
    <source>
        <dbReference type="RuleBase" id="RU003679"/>
    </source>
</evidence>
<name>A0AAD2H9U0_9AGAR</name>
<evidence type="ECO:0000313" key="11">
    <source>
        <dbReference type="EMBL" id="CAK5270828.1"/>
    </source>
</evidence>
<dbReference type="InterPro" id="IPR037110">
    <property type="entry name" value="Betagal_dom2_sf"/>
</dbReference>
<dbReference type="Pfam" id="PF01301">
    <property type="entry name" value="Glyco_hydro_35"/>
    <property type="match status" value="1"/>
</dbReference>
<dbReference type="InterPro" id="IPR036833">
    <property type="entry name" value="BetaGal_dom3_sf"/>
</dbReference>
<evidence type="ECO:0000256" key="3">
    <source>
        <dbReference type="ARBA" id="ARBA00012756"/>
    </source>
</evidence>
<protein>
    <recommendedName>
        <fullName evidence="3">beta-galactosidase</fullName>
        <ecNumber evidence="3">3.2.1.23</ecNumber>
    </recommendedName>
</protein>
<dbReference type="InterPro" id="IPR025300">
    <property type="entry name" value="BetaGal_jelly_roll_dom"/>
</dbReference>
<dbReference type="SUPFAM" id="SSF117100">
    <property type="entry name" value="Beta-galactosidase LacA, domain 3"/>
    <property type="match status" value="1"/>
</dbReference>
<keyword evidence="7" id="KW-0326">Glycosidase</keyword>
<dbReference type="Gene3D" id="2.60.390.10">
    <property type="entry name" value="Beta-galactosidase, domain 3"/>
    <property type="match status" value="1"/>
</dbReference>
<dbReference type="InterPro" id="IPR001944">
    <property type="entry name" value="Glycoside_Hdrlase_35"/>
</dbReference>
<dbReference type="SMART" id="SM01029">
    <property type="entry name" value="BetaGal_dom2"/>
    <property type="match status" value="1"/>
</dbReference>
<dbReference type="PANTHER" id="PTHR23421">
    <property type="entry name" value="BETA-GALACTOSIDASE RELATED"/>
    <property type="match status" value="1"/>
</dbReference>
<comment type="catalytic activity">
    <reaction evidence="1">
        <text>Hydrolysis of terminal non-reducing beta-D-galactose residues in beta-D-galactosides.</text>
        <dbReference type="EC" id="3.2.1.23"/>
    </reaction>
</comment>
<dbReference type="Pfam" id="PF10435">
    <property type="entry name" value="BetaGal_dom2"/>
    <property type="match status" value="1"/>
</dbReference>
<dbReference type="SUPFAM" id="SSF49785">
    <property type="entry name" value="Galactose-binding domain-like"/>
    <property type="match status" value="2"/>
</dbReference>
<sequence length="1044" mass="111167">MKLNALLGTALLAAAGASAKTHTQSHSTFADLSAAFPNLSARARTPLVAFDNYSLSLAGQRVFLHSGEFHTFRLPVPSLWPDILQKAKAAGLNGISVYTHMGAINPAPGVVDFNDWRALQPLYEAAMEAGIWVVLRPGPYINAETTAGGIAHWITTQVAGQLRTSAADWEAAWQAYIAGIINQTEPFQISHGGPVIAVQIDNEYQQRSTTSPYYTLLEETYRNASIDVPLTYNDAGERSNFINGSGAVDLYGLDAYPQLFDCAHPTKWNPVVTNYLSYHERVNPAQPFYFPEFQGGSFDAWGPGAPGYPACAQLTGPEFQSVFNRQLWASNVKMLSYYMLHGHVVLFQPFSSFSLSTRSGTNWGAFPFHGVYTSYDYGASIAENRAISTKFSELKLQGIFLRSSPAFYKTNFIGDTSAGGALPNTTNVAAFVSLLTNPDTKTGFYVLRQTDGTSTAITNFNMTIATSLSPTLNIPIVTPTLTISGRESKLILTNYAFGGSTVDYTTAQVFFAGKIGTRDVLFLYGQPTESHELRLALTGTPNTAHQSAQVSRTSSVSGTTILGIHTGLTGLSTLYDSSTQLVLYADYATAATFWAPVISSGGQFGNFWSIGSNSTLLVGGPYLVRTAAVSGSTLALVGDLNATSSSSSSTVPLSLIVPPSIKSVTWNGAAVAVQAGISTVGGWTGTVGPRAAATQVKIPALTGWRYADSLPEVQSGFSDAGWVTANHTSTNIPFPMYYGDGRVLYGCDYGFCENIVLWRGHFNAATSPPASVNLSINGGEAAAFAASVWLNDVFLGTSFGNSSNNRHILEETDDKFTFPAGSVKTGDNVITIVQDNMGLNETINGNANTCKSPRGVRGFALSPNTTSFGSWKVQGKVGGYLGFPDKTRGIMNEGGLFGERAGWHLPGFDTSAWVKRDLLQGLPGGGAGVGFFVTELDLAIPAGTDVFLSFTFEEPLGQAYRAYLFVNGWMMGKRVANLGPQAKFPVHQGILNFSGKNTVAVALWSMSSAPVTPNLQLVVDGVLDGGVPGGVTVNNPAFSSAGRV</sequence>
<feature type="signal peptide" evidence="9">
    <location>
        <begin position="1"/>
        <end position="19"/>
    </location>
</feature>
<dbReference type="SUPFAM" id="SSF51445">
    <property type="entry name" value="(Trans)glycosidases"/>
    <property type="match status" value="1"/>
</dbReference>
<keyword evidence="12" id="KW-1185">Reference proteome</keyword>